<sequence>MKMGVLGPCICQKRGYLGATHHMSHLLSQFIMLNLNSSKSIVVANDDSMPLTCIGLVDTPFVALFDVYYIPSLTMNLASISKICDSGCDINFFVSDCSIYDWKTQKVVGTGALGKLDAHDISDCSGCKLAKFSALPFKDSISSSNVTFDLVHSGVWGPSPIDPFEEHTPVMSPIIQDAVFETPPVANIPLQPTTTTIETPPVTIIEATSTVNQPPTTTTQSLSEVVAVPHLNVRPTRIRKSTKKDDFVYSYYSSSFASFVASVHNLYEPESYTEAVCDPLWQGKRAIGSCWIYKIKTKFDGSLKDRRLDLLLKFSMEISQTDVNNAFLNGDLNEEVYMNPPPGVPHKPCEVCKLQKALYGLKQTPRAWYEKFSMVVTSLGFVFSHHDSALFVKCSRVGRILLSLYVDDMIITGDDCDGIKLLKAKLSHRFAMKDFGFITMTDNKNAEIPIDAKAKYTPTDGDPLLDPSLYRTIVGGLVYLTVTRPDAYDVHIAGDSITRKSTTGLCVFLEIHLSRERLRNKIFFQDLLLKRVSCHGCYN</sequence>
<feature type="domain" description="Retrovirus-related Pol polyprotein from transposon TNT 1-94-like beta-barrel" evidence="3">
    <location>
        <begin position="18"/>
        <end position="88"/>
    </location>
</feature>
<accession>A0A6L2MHZ8</accession>
<dbReference type="InterPro" id="IPR013103">
    <property type="entry name" value="RVT_2"/>
</dbReference>
<dbReference type="EMBL" id="BKCJ010006718">
    <property type="protein sequence ID" value="GEU73581.1"/>
    <property type="molecule type" value="Genomic_DNA"/>
</dbReference>
<keyword evidence="1" id="KW-0378">Hydrolase</keyword>
<dbReference type="InterPro" id="IPR043502">
    <property type="entry name" value="DNA/RNA_pol_sf"/>
</dbReference>
<gene>
    <name evidence="4" type="ORF">Tci_045559</name>
</gene>
<dbReference type="AlphaFoldDB" id="A0A6L2MHZ8"/>
<protein>
    <submittedName>
        <fullName evidence="4">Uncharacterized protein</fullName>
    </submittedName>
</protein>
<dbReference type="InterPro" id="IPR054722">
    <property type="entry name" value="PolX-like_BBD"/>
</dbReference>
<proteinExistence type="predicted"/>
<evidence type="ECO:0000259" key="3">
    <source>
        <dbReference type="Pfam" id="PF22936"/>
    </source>
</evidence>
<keyword evidence="1" id="KW-0064">Aspartyl protease</keyword>
<dbReference type="SUPFAM" id="SSF56672">
    <property type="entry name" value="DNA/RNA polymerases"/>
    <property type="match status" value="1"/>
</dbReference>
<reference evidence="4" key="1">
    <citation type="journal article" date="2019" name="Sci. Rep.">
        <title>Draft genome of Tanacetum cinerariifolium, the natural source of mosquito coil.</title>
        <authorList>
            <person name="Yamashiro T."/>
            <person name="Shiraishi A."/>
            <person name="Satake H."/>
            <person name="Nakayama K."/>
        </authorList>
    </citation>
    <scope>NUCLEOTIDE SEQUENCE</scope>
</reference>
<organism evidence="4">
    <name type="scientific">Tanacetum cinerariifolium</name>
    <name type="common">Dalmatian daisy</name>
    <name type="synonym">Chrysanthemum cinerariifolium</name>
    <dbReference type="NCBI Taxonomy" id="118510"/>
    <lineage>
        <taxon>Eukaryota</taxon>
        <taxon>Viridiplantae</taxon>
        <taxon>Streptophyta</taxon>
        <taxon>Embryophyta</taxon>
        <taxon>Tracheophyta</taxon>
        <taxon>Spermatophyta</taxon>
        <taxon>Magnoliopsida</taxon>
        <taxon>eudicotyledons</taxon>
        <taxon>Gunneridae</taxon>
        <taxon>Pentapetalae</taxon>
        <taxon>asterids</taxon>
        <taxon>campanulids</taxon>
        <taxon>Asterales</taxon>
        <taxon>Asteraceae</taxon>
        <taxon>Asteroideae</taxon>
        <taxon>Anthemideae</taxon>
        <taxon>Anthemidinae</taxon>
        <taxon>Tanacetum</taxon>
    </lineage>
</organism>
<dbReference type="Pfam" id="PF07727">
    <property type="entry name" value="RVT_2"/>
    <property type="match status" value="1"/>
</dbReference>
<dbReference type="GO" id="GO:0004190">
    <property type="term" value="F:aspartic-type endopeptidase activity"/>
    <property type="evidence" value="ECO:0007669"/>
    <property type="project" value="UniProtKB-KW"/>
</dbReference>
<evidence type="ECO:0000256" key="1">
    <source>
        <dbReference type="ARBA" id="ARBA00022750"/>
    </source>
</evidence>
<keyword evidence="1" id="KW-0645">Protease</keyword>
<comment type="caution">
    <text evidence="4">The sequence shown here is derived from an EMBL/GenBank/DDBJ whole genome shotgun (WGS) entry which is preliminary data.</text>
</comment>
<name>A0A6L2MHZ8_TANCI</name>
<evidence type="ECO:0000313" key="4">
    <source>
        <dbReference type="EMBL" id="GEU73581.1"/>
    </source>
</evidence>
<dbReference type="Pfam" id="PF22936">
    <property type="entry name" value="Pol_BBD"/>
    <property type="match status" value="1"/>
</dbReference>
<evidence type="ECO:0000259" key="2">
    <source>
        <dbReference type="Pfam" id="PF07727"/>
    </source>
</evidence>
<feature type="domain" description="Reverse transcriptase Ty1/copia-type" evidence="2">
    <location>
        <begin position="317"/>
        <end position="438"/>
    </location>
</feature>